<dbReference type="PROSITE" id="PS51725">
    <property type="entry name" value="ABM"/>
    <property type="match status" value="1"/>
</dbReference>
<protein>
    <recommendedName>
        <fullName evidence="2">ABM domain-containing protein</fullName>
    </recommendedName>
</protein>
<name>I2PYL2_9BACT</name>
<dbReference type="EMBL" id="JH600068">
    <property type="protein sequence ID" value="EIG52618.1"/>
    <property type="molecule type" value="Genomic_DNA"/>
</dbReference>
<organism evidence="3">
    <name type="scientific">Desulfovibrio sp. U5L</name>
    <dbReference type="NCBI Taxonomy" id="596152"/>
    <lineage>
        <taxon>Bacteria</taxon>
        <taxon>Pseudomonadati</taxon>
        <taxon>Thermodesulfobacteriota</taxon>
        <taxon>Desulfovibrionia</taxon>
        <taxon>Desulfovibrionales</taxon>
        <taxon>Desulfovibrionaceae</taxon>
        <taxon>Desulfovibrio</taxon>
    </lineage>
</organism>
<sequence length="215" mass="22950">MEVRVSKVSAVVVQRVPPEKADWFLEWQRGVSAAAEAFGGFRGTDVYPPAPGQGDEWIAVVHFDGPEALDAWLESSVRAEWVEKLKSAIGGFDLKVLSKGFGPWFACLTPESGAAPPPSWKMAVIVLLGLYPTVMVLALFPGPWLSPLGLAVSMLVGNALSISILQWVVMPFLNKRFSGWLLANGPGRRLASAAGLAVILGLLAGLAVLFRLVTG</sequence>
<dbReference type="PANTHER" id="PTHR40057:SF1">
    <property type="entry name" value="SLR1162 PROTEIN"/>
    <property type="match status" value="1"/>
</dbReference>
<evidence type="ECO:0000259" key="2">
    <source>
        <dbReference type="PROSITE" id="PS51725"/>
    </source>
</evidence>
<keyword evidence="1" id="KW-0472">Membrane</keyword>
<proteinExistence type="predicted"/>
<evidence type="ECO:0000256" key="1">
    <source>
        <dbReference type="SAM" id="Phobius"/>
    </source>
</evidence>
<evidence type="ECO:0000313" key="3">
    <source>
        <dbReference type="EMBL" id="EIG52618.1"/>
    </source>
</evidence>
<dbReference type="SUPFAM" id="SSF54909">
    <property type="entry name" value="Dimeric alpha+beta barrel"/>
    <property type="match status" value="1"/>
</dbReference>
<keyword evidence="1" id="KW-0812">Transmembrane</keyword>
<dbReference type="InterPro" id="IPR007138">
    <property type="entry name" value="ABM_dom"/>
</dbReference>
<dbReference type="AlphaFoldDB" id="I2PYL2"/>
<dbReference type="InterPro" id="IPR011008">
    <property type="entry name" value="Dimeric_a/b-barrel"/>
</dbReference>
<dbReference type="PANTHER" id="PTHR40057">
    <property type="entry name" value="SLR1162 PROTEIN"/>
    <property type="match status" value="1"/>
</dbReference>
<dbReference type="OrthoDB" id="1494254at2"/>
<reference evidence="3" key="1">
    <citation type="submission" date="2011-11" db="EMBL/GenBank/DDBJ databases">
        <title>Improved High-Quality Draft sequence of Desulfovibrio sp. U5L.</title>
        <authorList>
            <consortium name="US DOE Joint Genome Institute"/>
            <person name="Lucas S."/>
            <person name="Han J."/>
            <person name="Lapidus A."/>
            <person name="Cheng J.-F."/>
            <person name="Goodwin L."/>
            <person name="Pitluck S."/>
            <person name="Peters L."/>
            <person name="Ovchinnikova G."/>
            <person name="Held B."/>
            <person name="Detter J.C."/>
            <person name="Han C."/>
            <person name="Tapia R."/>
            <person name="Land M."/>
            <person name="Hauser L."/>
            <person name="Kyrpides N."/>
            <person name="Ivanova N."/>
            <person name="Pagani I."/>
            <person name="Gabster J."/>
            <person name="Walker C."/>
            <person name="Stolyar S."/>
            <person name="Stahl D."/>
            <person name="Arkin A."/>
            <person name="Dehal P."/>
            <person name="Hazen T."/>
            <person name="Woyke T."/>
        </authorList>
    </citation>
    <scope>NUCLEOTIDE SEQUENCE [LARGE SCALE GENOMIC DNA]</scope>
    <source>
        <strain evidence="3">U5L</strain>
    </source>
</reference>
<dbReference type="HOGENOM" id="CLU_075307_1_1_7"/>
<feature type="domain" description="ABM" evidence="2">
    <location>
        <begin position="8"/>
        <end position="97"/>
    </location>
</feature>
<gene>
    <name evidence="3" type="ORF">DesU5LDRAFT_0917</name>
</gene>
<feature type="transmembrane region" description="Helical" evidence="1">
    <location>
        <begin position="122"/>
        <end position="142"/>
    </location>
</feature>
<dbReference type="Gene3D" id="3.30.70.100">
    <property type="match status" value="1"/>
</dbReference>
<feature type="transmembrane region" description="Helical" evidence="1">
    <location>
        <begin position="148"/>
        <end position="169"/>
    </location>
</feature>
<keyword evidence="1" id="KW-1133">Transmembrane helix</keyword>
<dbReference type="STRING" id="596152.DesU5LDRAFT_0917"/>
<dbReference type="InterPro" id="IPR038762">
    <property type="entry name" value="ABM_predict"/>
</dbReference>
<dbReference type="eggNOG" id="COG3224">
    <property type="taxonomic scope" value="Bacteria"/>
</dbReference>
<accession>I2PYL2</accession>
<feature type="transmembrane region" description="Helical" evidence="1">
    <location>
        <begin position="190"/>
        <end position="213"/>
    </location>
</feature>